<evidence type="ECO:0000313" key="3">
    <source>
        <dbReference type="Proteomes" id="UP001302321"/>
    </source>
</evidence>
<comment type="caution">
    <text evidence="2">The sequence shown here is derived from an EMBL/GenBank/DDBJ whole genome shotgun (WGS) entry which is preliminary data.</text>
</comment>
<protein>
    <submittedName>
        <fullName evidence="2">Uncharacterized protein</fullName>
    </submittedName>
</protein>
<evidence type="ECO:0000256" key="1">
    <source>
        <dbReference type="SAM" id="SignalP"/>
    </source>
</evidence>
<reference evidence="2" key="2">
    <citation type="submission" date="2023-05" db="EMBL/GenBank/DDBJ databases">
        <authorList>
            <consortium name="Lawrence Berkeley National Laboratory"/>
            <person name="Steindorff A."/>
            <person name="Hensen N."/>
            <person name="Bonometti L."/>
            <person name="Westerberg I."/>
            <person name="Brannstrom I.O."/>
            <person name="Guillou S."/>
            <person name="Cros-Aarteil S."/>
            <person name="Calhoun S."/>
            <person name="Haridas S."/>
            <person name="Kuo A."/>
            <person name="Mondo S."/>
            <person name="Pangilinan J."/>
            <person name="Riley R."/>
            <person name="Labutti K."/>
            <person name="Andreopoulos B."/>
            <person name="Lipzen A."/>
            <person name="Chen C."/>
            <person name="Yanf M."/>
            <person name="Daum C."/>
            <person name="Ng V."/>
            <person name="Clum A."/>
            <person name="Ohm R."/>
            <person name="Martin F."/>
            <person name="Silar P."/>
            <person name="Natvig D."/>
            <person name="Lalanne C."/>
            <person name="Gautier V."/>
            <person name="Ament-Velasquez S.L."/>
            <person name="Kruys A."/>
            <person name="Hutchinson M.I."/>
            <person name="Powell A.J."/>
            <person name="Barry K."/>
            <person name="Miller A.N."/>
            <person name="Grigoriev I.V."/>
            <person name="Debuchy R."/>
            <person name="Gladieux P."/>
            <person name="Thoren M.H."/>
            <person name="Johannesson H."/>
        </authorList>
    </citation>
    <scope>NUCLEOTIDE SEQUENCE</scope>
    <source>
        <strain evidence="2">CBS 892.96</strain>
    </source>
</reference>
<keyword evidence="1" id="KW-0732">Signal</keyword>
<gene>
    <name evidence="2" type="ORF">QBC36DRAFT_369415</name>
</gene>
<keyword evidence="3" id="KW-1185">Reference proteome</keyword>
<reference evidence="2" key="1">
    <citation type="journal article" date="2023" name="Mol. Phylogenet. Evol.">
        <title>Genome-scale phylogeny and comparative genomics of the fungal order Sordariales.</title>
        <authorList>
            <person name="Hensen N."/>
            <person name="Bonometti L."/>
            <person name="Westerberg I."/>
            <person name="Brannstrom I.O."/>
            <person name="Guillou S."/>
            <person name="Cros-Aarteil S."/>
            <person name="Calhoun S."/>
            <person name="Haridas S."/>
            <person name="Kuo A."/>
            <person name="Mondo S."/>
            <person name="Pangilinan J."/>
            <person name="Riley R."/>
            <person name="LaButti K."/>
            <person name="Andreopoulos B."/>
            <person name="Lipzen A."/>
            <person name="Chen C."/>
            <person name="Yan M."/>
            <person name="Daum C."/>
            <person name="Ng V."/>
            <person name="Clum A."/>
            <person name="Steindorff A."/>
            <person name="Ohm R.A."/>
            <person name="Martin F."/>
            <person name="Silar P."/>
            <person name="Natvig D.O."/>
            <person name="Lalanne C."/>
            <person name="Gautier V."/>
            <person name="Ament-Velasquez S.L."/>
            <person name="Kruys A."/>
            <person name="Hutchinson M.I."/>
            <person name="Powell A.J."/>
            <person name="Barry K."/>
            <person name="Miller A.N."/>
            <person name="Grigoriev I.V."/>
            <person name="Debuchy R."/>
            <person name="Gladieux P."/>
            <person name="Hiltunen Thoren M."/>
            <person name="Johannesson H."/>
        </authorList>
    </citation>
    <scope>NUCLEOTIDE SEQUENCE</scope>
    <source>
        <strain evidence="2">CBS 892.96</strain>
    </source>
</reference>
<feature type="chain" id="PRO_5042877239" evidence="1">
    <location>
        <begin position="19"/>
        <end position="190"/>
    </location>
</feature>
<evidence type="ECO:0000313" key="2">
    <source>
        <dbReference type="EMBL" id="KAK4178163.1"/>
    </source>
</evidence>
<accession>A0AAN7A8M8</accession>
<dbReference type="EMBL" id="MU866146">
    <property type="protein sequence ID" value="KAK4178163.1"/>
    <property type="molecule type" value="Genomic_DNA"/>
</dbReference>
<sequence>MLRLFLIFLAYSASTVLTAPSLFEDHPTKILTHAPKLSQGQQLNSLDGKPCTWDDTLGEAECGTFTITFGDGGIWGNKLYTTVRLPDFQKQLNLNCSNYGDAWTAVRDTPGLPYTISIHGGNGCISTDFWWEAWDNLWIKYANQWVDVASDGRCTSVFWNGKGRRCVIAIKPGDPVARPGDEVAPATVRG</sequence>
<dbReference type="AlphaFoldDB" id="A0AAN7A8M8"/>
<proteinExistence type="predicted"/>
<name>A0AAN7A8M8_9PEZI</name>
<feature type="signal peptide" evidence="1">
    <location>
        <begin position="1"/>
        <end position="18"/>
    </location>
</feature>
<organism evidence="2 3">
    <name type="scientific">Triangularia setosa</name>
    <dbReference type="NCBI Taxonomy" id="2587417"/>
    <lineage>
        <taxon>Eukaryota</taxon>
        <taxon>Fungi</taxon>
        <taxon>Dikarya</taxon>
        <taxon>Ascomycota</taxon>
        <taxon>Pezizomycotina</taxon>
        <taxon>Sordariomycetes</taxon>
        <taxon>Sordariomycetidae</taxon>
        <taxon>Sordariales</taxon>
        <taxon>Podosporaceae</taxon>
        <taxon>Triangularia</taxon>
    </lineage>
</organism>
<dbReference type="Proteomes" id="UP001302321">
    <property type="component" value="Unassembled WGS sequence"/>
</dbReference>